<sequence length="489" mass="52299">MTFKTHEITVDLVNATPTKELRFSQGDRNSAKFILNITNLGQELDLSQAKAVRITFRKSDGTTVFQQDCQVINALKGKYQIVLKTQTLAAIGNVYAQVRIFEDDRELDAEPFVFTVKQSYSGDAAVESTNEFTIIQKAIEAGKKLEGVDIDGIIAAGAKADAALPKAGGVLTGNVDMDVAVGSKSKGIRWKDATGTLFGIESSTTGELILYDYKSAARIWQYDPVAKRFTVLSDTNLLKTTGGVMSGHIYFEKDKGLYFKNADTGAATTLYSDVNGMILRDLINGTNIWQYNYASKTFDVSAGVNTNLMKNTGGAMTGNLDVPRVNTSNAIPLLFNGAAGSTVSWKTSVLGEGLVFTPAKTTGATDWDDTKKVVISSKGEIIAQALKTPKDGTATLTLTTSAVPWGSSYPPVAVRRGNTVTVRMAITRNSEASNVITNLPADMRPSLNTSQTILASDGTAVTLAVAVGGDISVITTNKNFNIALTYVVD</sequence>
<gene>
    <name evidence="2" type="ORF">F8163_07085</name>
</gene>
<accession>A0A7V7SAY6</accession>
<dbReference type="InterPro" id="IPR018913">
    <property type="entry name" value="BppU_N"/>
</dbReference>
<comment type="caution">
    <text evidence="2">The sequence shown here is derived from an EMBL/GenBank/DDBJ whole genome shotgun (WGS) entry which is preliminary data.</text>
</comment>
<name>A0A7V7SAY6_9BACI</name>
<dbReference type="Pfam" id="PF10651">
    <property type="entry name" value="BppU_N"/>
    <property type="match status" value="1"/>
</dbReference>
<dbReference type="Gene3D" id="2.60.40.3350">
    <property type="match status" value="1"/>
</dbReference>
<evidence type="ECO:0000313" key="3">
    <source>
        <dbReference type="Proteomes" id="UP000470409"/>
    </source>
</evidence>
<organism evidence="2 3">
    <name type="scientific">Bacillus luti</name>
    <dbReference type="NCBI Taxonomy" id="2026191"/>
    <lineage>
        <taxon>Bacteria</taxon>
        <taxon>Bacillati</taxon>
        <taxon>Bacillota</taxon>
        <taxon>Bacilli</taxon>
        <taxon>Bacillales</taxon>
        <taxon>Bacillaceae</taxon>
        <taxon>Bacillus</taxon>
        <taxon>Bacillus cereus group</taxon>
    </lineage>
</organism>
<dbReference type="AlphaFoldDB" id="A0A7V7SAY6"/>
<protein>
    <submittedName>
        <fullName evidence="2">DUF2479 domain-containing protein</fullName>
    </submittedName>
</protein>
<evidence type="ECO:0000313" key="2">
    <source>
        <dbReference type="EMBL" id="KAB2444942.1"/>
    </source>
</evidence>
<feature type="domain" description="BppU N-terminal" evidence="1">
    <location>
        <begin position="7"/>
        <end position="141"/>
    </location>
</feature>
<proteinExistence type="predicted"/>
<reference evidence="2 3" key="1">
    <citation type="submission" date="2019-10" db="EMBL/GenBank/DDBJ databases">
        <title>Bacillus from the desert of Cuatro Cinegas, Coahuila.</title>
        <authorList>
            <person name="Olmedo-Alvarez G."/>
            <person name="Saldana S."/>
            <person name="Barcelo D."/>
        </authorList>
    </citation>
    <scope>NUCLEOTIDE SEQUENCE [LARGE SCALE GENOMIC DNA]</scope>
    <source>
        <strain evidence="2 3">CH155b_5T</strain>
    </source>
</reference>
<dbReference type="RefSeq" id="WP_151624916.1">
    <property type="nucleotide sequence ID" value="NZ_WBPG01000008.1"/>
</dbReference>
<dbReference type="EMBL" id="WBPG01000008">
    <property type="protein sequence ID" value="KAB2444942.1"/>
    <property type="molecule type" value="Genomic_DNA"/>
</dbReference>
<dbReference type="Proteomes" id="UP000470409">
    <property type="component" value="Unassembled WGS sequence"/>
</dbReference>
<evidence type="ECO:0000259" key="1">
    <source>
        <dbReference type="Pfam" id="PF10651"/>
    </source>
</evidence>